<dbReference type="Pfam" id="PF01313">
    <property type="entry name" value="Bac_export_3"/>
    <property type="match status" value="1"/>
</dbReference>
<evidence type="ECO:0000256" key="5">
    <source>
        <dbReference type="ARBA" id="ARBA00022989"/>
    </source>
</evidence>
<dbReference type="InterPro" id="IPR002191">
    <property type="entry name" value="Bac_export_3"/>
</dbReference>
<dbReference type="PIRSF" id="PIRSF004669">
    <property type="entry name" value="FliQ"/>
    <property type="match status" value="1"/>
</dbReference>
<dbReference type="PANTHER" id="PTHR34040:SF2">
    <property type="entry name" value="FLAGELLAR BIOSYNTHETIC PROTEIN FLIQ"/>
    <property type="match status" value="1"/>
</dbReference>
<evidence type="ECO:0000256" key="2">
    <source>
        <dbReference type="ARBA" id="ARBA00006156"/>
    </source>
</evidence>
<keyword evidence="6 7" id="KW-0472">Membrane</keyword>
<dbReference type="Proteomes" id="UP001595685">
    <property type="component" value="Unassembled WGS sequence"/>
</dbReference>
<evidence type="ECO:0000256" key="1">
    <source>
        <dbReference type="ARBA" id="ARBA00004651"/>
    </source>
</evidence>
<keyword evidence="5 7" id="KW-1133">Transmembrane helix</keyword>
<sequence>MTDAVVVEIGLAALLLGAKLSAPMLLSALVVGFVVSLLQSVTQMQDPALAFVPKLVAVGLCLLLFGSWMIAEITVFTTDLYGRIPDLVRGG</sequence>
<comment type="caution">
    <text evidence="8">The sequence shown here is derived from an EMBL/GenBank/DDBJ whole genome shotgun (WGS) entry which is preliminary data.</text>
</comment>
<keyword evidence="8" id="KW-0966">Cell projection</keyword>
<keyword evidence="8" id="KW-0969">Cilium</keyword>
<reference evidence="9" key="1">
    <citation type="journal article" date="2019" name="Int. J. Syst. Evol. Microbiol.">
        <title>The Global Catalogue of Microorganisms (GCM) 10K type strain sequencing project: providing services to taxonomists for standard genome sequencing and annotation.</title>
        <authorList>
            <consortium name="The Broad Institute Genomics Platform"/>
            <consortium name="The Broad Institute Genome Sequencing Center for Infectious Disease"/>
            <person name="Wu L."/>
            <person name="Ma J."/>
        </authorList>
    </citation>
    <scope>NUCLEOTIDE SEQUENCE [LARGE SCALE GENOMIC DNA]</scope>
    <source>
        <strain evidence="9">NCAIM B.02333</strain>
    </source>
</reference>
<evidence type="ECO:0000256" key="7">
    <source>
        <dbReference type="SAM" id="Phobius"/>
    </source>
</evidence>
<feature type="transmembrane region" description="Helical" evidence="7">
    <location>
        <begin position="20"/>
        <end position="38"/>
    </location>
</feature>
<accession>A0ABV7WKH4</accession>
<keyword evidence="3" id="KW-1003">Cell membrane</keyword>
<dbReference type="PANTHER" id="PTHR34040">
    <property type="entry name" value="FLAGELLAR BIOSYNTHETIC PROTEIN FLIQ"/>
    <property type="match status" value="1"/>
</dbReference>
<proteinExistence type="inferred from homology"/>
<organism evidence="8 9">
    <name type="scientific">Aquipuribacter hungaricus</name>
    <dbReference type="NCBI Taxonomy" id="545624"/>
    <lineage>
        <taxon>Bacteria</taxon>
        <taxon>Bacillati</taxon>
        <taxon>Actinomycetota</taxon>
        <taxon>Actinomycetes</taxon>
        <taxon>Micrococcales</taxon>
        <taxon>Intrasporangiaceae</taxon>
        <taxon>Aquipuribacter</taxon>
    </lineage>
</organism>
<keyword evidence="9" id="KW-1185">Reference proteome</keyword>
<evidence type="ECO:0000313" key="8">
    <source>
        <dbReference type="EMBL" id="MFC3689511.1"/>
    </source>
</evidence>
<keyword evidence="4 7" id="KW-0812">Transmembrane</keyword>
<evidence type="ECO:0000256" key="4">
    <source>
        <dbReference type="ARBA" id="ARBA00022692"/>
    </source>
</evidence>
<name>A0ABV7WKH4_9MICO</name>
<gene>
    <name evidence="8" type="ORF">ACFOLH_14260</name>
</gene>
<comment type="similarity">
    <text evidence="2">Belongs to the FliQ/MopD/SpaQ family.</text>
</comment>
<dbReference type="EMBL" id="JBHRWW010000010">
    <property type="protein sequence ID" value="MFC3689511.1"/>
    <property type="molecule type" value="Genomic_DNA"/>
</dbReference>
<feature type="transmembrane region" description="Helical" evidence="7">
    <location>
        <begin position="50"/>
        <end position="71"/>
    </location>
</feature>
<comment type="subcellular location">
    <subcellularLocation>
        <location evidence="1">Cell membrane</location>
        <topology evidence="1">Multi-pass membrane protein</topology>
    </subcellularLocation>
</comment>
<evidence type="ECO:0000313" key="9">
    <source>
        <dbReference type="Proteomes" id="UP001595685"/>
    </source>
</evidence>
<keyword evidence="8" id="KW-0282">Flagellum</keyword>
<evidence type="ECO:0000256" key="3">
    <source>
        <dbReference type="ARBA" id="ARBA00022475"/>
    </source>
</evidence>
<dbReference type="PRINTS" id="PR00952">
    <property type="entry name" value="TYPE3IMQPROT"/>
</dbReference>
<protein>
    <submittedName>
        <fullName evidence="8">Flagellar biosynthetic protein FliQ</fullName>
    </submittedName>
</protein>
<dbReference type="RefSeq" id="WP_340295885.1">
    <property type="nucleotide sequence ID" value="NZ_JBBEOI010000335.1"/>
</dbReference>
<evidence type="ECO:0000256" key="6">
    <source>
        <dbReference type="ARBA" id="ARBA00023136"/>
    </source>
</evidence>